<dbReference type="EMBL" id="JRLV01000006">
    <property type="protein sequence ID" value="KGO81995.1"/>
    <property type="molecule type" value="Genomic_DNA"/>
</dbReference>
<protein>
    <submittedName>
        <fullName evidence="2">Uncharacterized protein</fullName>
    </submittedName>
</protein>
<feature type="transmembrane region" description="Helical" evidence="1">
    <location>
        <begin position="41"/>
        <end position="62"/>
    </location>
</feature>
<keyword evidence="1" id="KW-1133">Transmembrane helix</keyword>
<reference evidence="2 3" key="1">
    <citation type="submission" date="2013-09" db="EMBL/GenBank/DDBJ databases">
        <authorList>
            <person name="Zeng Z."/>
            <person name="Chen C."/>
        </authorList>
    </citation>
    <scope>NUCLEOTIDE SEQUENCE [LARGE SCALE GENOMIC DNA]</scope>
    <source>
        <strain evidence="2 3">F44-8</strain>
    </source>
</reference>
<dbReference type="Proteomes" id="UP000030129">
    <property type="component" value="Unassembled WGS sequence"/>
</dbReference>
<evidence type="ECO:0000313" key="2">
    <source>
        <dbReference type="EMBL" id="KGO81995.1"/>
    </source>
</evidence>
<feature type="transmembrane region" description="Helical" evidence="1">
    <location>
        <begin position="12"/>
        <end position="29"/>
    </location>
</feature>
<dbReference type="AlphaFoldDB" id="A0A0A2M0W6"/>
<keyword evidence="1" id="KW-0812">Transmembrane</keyword>
<dbReference type="STRING" id="1406840.Q763_06950"/>
<evidence type="ECO:0000313" key="3">
    <source>
        <dbReference type="Proteomes" id="UP000030129"/>
    </source>
</evidence>
<accession>A0A0A2M0W6</accession>
<organism evidence="2 3">
    <name type="scientific">Flavobacterium beibuense F44-8</name>
    <dbReference type="NCBI Taxonomy" id="1406840"/>
    <lineage>
        <taxon>Bacteria</taxon>
        <taxon>Pseudomonadati</taxon>
        <taxon>Bacteroidota</taxon>
        <taxon>Flavobacteriia</taxon>
        <taxon>Flavobacteriales</taxon>
        <taxon>Flavobacteriaceae</taxon>
        <taxon>Flavobacterium</taxon>
    </lineage>
</organism>
<sequence length="143" mass="16347">MEAVGLDDINLMWIILPFFIAGILYVRIVKHKTGNALRDSVKTLQTMLVMIGVVLAVLLFTLPSTPSLSTFGYPDTVADIDSQEKVLKLLQEYNHAIVRTTDALRWMVFIFIFWGIMTVYQLLKVYRGVLDERIIAKKNEINN</sequence>
<proteinExistence type="predicted"/>
<comment type="caution">
    <text evidence="2">The sequence shown here is derived from an EMBL/GenBank/DDBJ whole genome shotgun (WGS) entry which is preliminary data.</text>
</comment>
<gene>
    <name evidence="2" type="ORF">Q763_06950</name>
</gene>
<keyword evidence="3" id="KW-1185">Reference proteome</keyword>
<feature type="transmembrane region" description="Helical" evidence="1">
    <location>
        <begin position="103"/>
        <end position="123"/>
    </location>
</feature>
<keyword evidence="1" id="KW-0472">Membrane</keyword>
<name>A0A0A2M0W6_9FLAO</name>
<evidence type="ECO:0000256" key="1">
    <source>
        <dbReference type="SAM" id="Phobius"/>
    </source>
</evidence>
<dbReference type="RefSeq" id="WP_035132511.1">
    <property type="nucleotide sequence ID" value="NZ_JRLV01000006.1"/>
</dbReference>